<dbReference type="PATRIC" id="fig|1449350.3.peg.3661"/>
<dbReference type="Proteomes" id="UP000022447">
    <property type="component" value="Unassembled WGS sequence"/>
</dbReference>
<dbReference type="AlphaFoldDB" id="X7EBD1"/>
<evidence type="ECO:0000313" key="7">
    <source>
        <dbReference type="Proteomes" id="UP000022447"/>
    </source>
</evidence>
<dbReference type="EMBL" id="JALZ01000034">
    <property type="protein sequence ID" value="ETX13185.1"/>
    <property type="molecule type" value="Genomic_DNA"/>
</dbReference>
<reference evidence="6 7" key="1">
    <citation type="submission" date="2014-01" db="EMBL/GenBank/DDBJ databases">
        <title>Roseivivax halodurans JCM 10272 Genome Sequencing.</title>
        <authorList>
            <person name="Lai Q."/>
            <person name="Li G."/>
            <person name="Shao Z."/>
        </authorList>
    </citation>
    <scope>NUCLEOTIDE SEQUENCE [LARGE SCALE GENOMIC DNA]</scope>
    <source>
        <strain evidence="6 7">JCM 10272</strain>
    </source>
</reference>
<feature type="compositionally biased region" description="Polar residues" evidence="4">
    <location>
        <begin position="1"/>
        <end position="11"/>
    </location>
</feature>
<feature type="region of interest" description="Disordered" evidence="4">
    <location>
        <begin position="1"/>
        <end position="24"/>
    </location>
</feature>
<evidence type="ECO:0000256" key="5">
    <source>
        <dbReference type="SAM" id="Phobius"/>
    </source>
</evidence>
<dbReference type="Gene3D" id="2.160.10.10">
    <property type="entry name" value="Hexapeptide repeat proteins"/>
    <property type="match status" value="2"/>
</dbReference>
<dbReference type="Pfam" id="PF14602">
    <property type="entry name" value="Hexapep_2"/>
    <property type="match status" value="1"/>
</dbReference>
<comment type="caution">
    <text evidence="6">The sequence shown here is derived from an EMBL/GenBank/DDBJ whole genome shotgun (WGS) entry which is preliminary data.</text>
</comment>
<dbReference type="GO" id="GO:0016746">
    <property type="term" value="F:acyltransferase activity"/>
    <property type="evidence" value="ECO:0007669"/>
    <property type="project" value="UniProtKB-KW"/>
</dbReference>
<evidence type="ECO:0000256" key="4">
    <source>
        <dbReference type="SAM" id="MobiDB-lite"/>
    </source>
</evidence>
<evidence type="ECO:0000256" key="2">
    <source>
        <dbReference type="ARBA" id="ARBA00022737"/>
    </source>
</evidence>
<keyword evidence="5" id="KW-0812">Transmembrane</keyword>
<evidence type="ECO:0000313" key="6">
    <source>
        <dbReference type="EMBL" id="ETX13185.1"/>
    </source>
</evidence>
<organism evidence="6 7">
    <name type="scientific">Roseivivax halodurans JCM 10272</name>
    <dbReference type="NCBI Taxonomy" id="1449350"/>
    <lineage>
        <taxon>Bacteria</taxon>
        <taxon>Pseudomonadati</taxon>
        <taxon>Pseudomonadota</taxon>
        <taxon>Alphaproteobacteria</taxon>
        <taxon>Rhodobacterales</taxon>
        <taxon>Roseobacteraceae</taxon>
        <taxon>Roseivivax</taxon>
    </lineage>
</organism>
<gene>
    <name evidence="6" type="ORF">OCH239_13015</name>
</gene>
<keyword evidence="1" id="KW-0808">Transferase</keyword>
<keyword evidence="2" id="KW-0677">Repeat</keyword>
<evidence type="ECO:0000256" key="1">
    <source>
        <dbReference type="ARBA" id="ARBA00022679"/>
    </source>
</evidence>
<keyword evidence="5" id="KW-1133">Transmembrane helix</keyword>
<dbReference type="PROSITE" id="PS00101">
    <property type="entry name" value="HEXAPEP_TRANSFERASES"/>
    <property type="match status" value="1"/>
</dbReference>
<dbReference type="Pfam" id="PF00132">
    <property type="entry name" value="Hexapep"/>
    <property type="match status" value="1"/>
</dbReference>
<sequence>MPNDTASQANSRKGDEPASAEPKKDKVIEALAGEGSALSKYQAFFVGKRGIGALLVYEIAVMVAAPMPGALGFVLRKMLFGYLFDKVGRGARFGRGLSLRCPGQIRIGENVAIDDHCALDARGAAERGDFTIGARTLIARGTIMVVKQASLRIGSDTSIGSQCCLSAVSGIEIGDHVILAGQCYLGGGRYRTALDAGPMVTQGLHSKGPVVIGNDVWIGAGARILDGVRIGDGAIVGAGAVVTSDVAPRTIVAGVPAREVGHRS</sequence>
<feature type="compositionally biased region" description="Basic and acidic residues" evidence="4">
    <location>
        <begin position="12"/>
        <end position="24"/>
    </location>
</feature>
<keyword evidence="7" id="KW-1185">Reference proteome</keyword>
<dbReference type="PANTHER" id="PTHR23416">
    <property type="entry name" value="SIALIC ACID SYNTHASE-RELATED"/>
    <property type="match status" value="1"/>
</dbReference>
<keyword evidence="5" id="KW-0472">Membrane</keyword>
<dbReference type="SUPFAM" id="SSF51161">
    <property type="entry name" value="Trimeric LpxA-like enzymes"/>
    <property type="match status" value="2"/>
</dbReference>
<proteinExistence type="predicted"/>
<dbReference type="CDD" id="cd04647">
    <property type="entry name" value="LbH_MAT_like"/>
    <property type="match status" value="1"/>
</dbReference>
<name>X7EBD1_9RHOB</name>
<keyword evidence="3" id="KW-0012">Acyltransferase</keyword>
<evidence type="ECO:0008006" key="8">
    <source>
        <dbReference type="Google" id="ProtNLM"/>
    </source>
</evidence>
<dbReference type="InterPro" id="IPR051159">
    <property type="entry name" value="Hexapeptide_acetyltransf"/>
</dbReference>
<feature type="transmembrane region" description="Helical" evidence="5">
    <location>
        <begin position="54"/>
        <end position="75"/>
    </location>
</feature>
<evidence type="ECO:0000256" key="3">
    <source>
        <dbReference type="ARBA" id="ARBA00023315"/>
    </source>
</evidence>
<dbReference type="STRING" id="1449350.OCH239_13015"/>
<dbReference type="InterPro" id="IPR011004">
    <property type="entry name" value="Trimer_LpxA-like_sf"/>
</dbReference>
<protein>
    <recommendedName>
        <fullName evidence="8">Acetyltransferase</fullName>
    </recommendedName>
</protein>
<accession>X7EBD1</accession>
<dbReference type="InterPro" id="IPR001451">
    <property type="entry name" value="Hexapep"/>
</dbReference>
<dbReference type="InterPro" id="IPR018357">
    <property type="entry name" value="Hexapep_transf_CS"/>
</dbReference>
<dbReference type="eggNOG" id="COG0110">
    <property type="taxonomic scope" value="Bacteria"/>
</dbReference>
<dbReference type="PANTHER" id="PTHR23416:SF78">
    <property type="entry name" value="LIPOPOLYSACCHARIDE BIOSYNTHESIS O-ACETYL TRANSFERASE WBBJ-RELATED"/>
    <property type="match status" value="1"/>
</dbReference>